<feature type="signal peptide" evidence="1">
    <location>
        <begin position="1"/>
        <end position="19"/>
    </location>
</feature>
<evidence type="ECO:0000313" key="3">
    <source>
        <dbReference type="WBParaSite" id="ACRNAN_scaffold4000.g14259.t1"/>
    </source>
</evidence>
<protein>
    <submittedName>
        <fullName evidence="3">Uncharacterized protein</fullName>
    </submittedName>
</protein>
<evidence type="ECO:0000313" key="2">
    <source>
        <dbReference type="Proteomes" id="UP000887540"/>
    </source>
</evidence>
<proteinExistence type="predicted"/>
<accession>A0A914DW89</accession>
<reference evidence="3" key="1">
    <citation type="submission" date="2022-11" db="UniProtKB">
        <authorList>
            <consortium name="WormBaseParasite"/>
        </authorList>
    </citation>
    <scope>IDENTIFICATION</scope>
</reference>
<keyword evidence="2" id="KW-1185">Reference proteome</keyword>
<organism evidence="2 3">
    <name type="scientific">Acrobeloides nanus</name>
    <dbReference type="NCBI Taxonomy" id="290746"/>
    <lineage>
        <taxon>Eukaryota</taxon>
        <taxon>Metazoa</taxon>
        <taxon>Ecdysozoa</taxon>
        <taxon>Nematoda</taxon>
        <taxon>Chromadorea</taxon>
        <taxon>Rhabditida</taxon>
        <taxon>Tylenchina</taxon>
        <taxon>Cephalobomorpha</taxon>
        <taxon>Cephaloboidea</taxon>
        <taxon>Cephalobidae</taxon>
        <taxon>Acrobeloides</taxon>
    </lineage>
</organism>
<dbReference type="AlphaFoldDB" id="A0A914DW89"/>
<keyword evidence="1" id="KW-0732">Signal</keyword>
<sequence>MMLFKYLSVLFLSFVDVSSLKCYQTDQESGNIQIVENEDFAYCVSFPSINIPNSDELTSPHFDGVLTDDDDKSLAPMFQENTEIYQLLEICVYEV</sequence>
<name>A0A914DW89_9BILA</name>
<feature type="chain" id="PRO_5036977295" evidence="1">
    <location>
        <begin position="20"/>
        <end position="95"/>
    </location>
</feature>
<evidence type="ECO:0000256" key="1">
    <source>
        <dbReference type="SAM" id="SignalP"/>
    </source>
</evidence>
<dbReference type="WBParaSite" id="ACRNAN_scaffold4000.g14259.t1">
    <property type="protein sequence ID" value="ACRNAN_scaffold4000.g14259.t1"/>
    <property type="gene ID" value="ACRNAN_scaffold4000.g14259"/>
</dbReference>
<dbReference type="Proteomes" id="UP000887540">
    <property type="component" value="Unplaced"/>
</dbReference>